<keyword evidence="9" id="KW-0202">Cytokine</keyword>
<evidence type="ECO:0000256" key="7">
    <source>
        <dbReference type="ARBA" id="ARBA00022454"/>
    </source>
</evidence>
<dbReference type="Ensembl" id="ENSSHAT00000026550.1">
    <property type="protein sequence ID" value="ENSSHAP00000041609.1"/>
    <property type="gene ID" value="ENSSHAG00000031943.1"/>
</dbReference>
<evidence type="ECO:0000256" key="6">
    <source>
        <dbReference type="ARBA" id="ARBA00016804"/>
    </source>
</evidence>
<dbReference type="GO" id="GO:0001819">
    <property type="term" value="P:positive regulation of cytokine production"/>
    <property type="evidence" value="ECO:0007669"/>
    <property type="project" value="TreeGrafter"/>
</dbReference>
<dbReference type="Pfam" id="PF15095">
    <property type="entry name" value="IL33_bt"/>
    <property type="match status" value="1"/>
</dbReference>
<dbReference type="KEGG" id="shr:105749716"/>
<dbReference type="InterPro" id="IPR026145">
    <property type="entry name" value="IL-33"/>
</dbReference>
<accession>A0A7N4PSD8</accession>
<evidence type="ECO:0000256" key="4">
    <source>
        <dbReference type="ARBA" id="ARBA00004613"/>
    </source>
</evidence>
<evidence type="ECO:0000256" key="14">
    <source>
        <dbReference type="ARBA" id="ARBA00045203"/>
    </source>
</evidence>
<keyword evidence="8" id="KW-0963">Cytoplasm</keyword>
<dbReference type="CTD" id="90865"/>
<evidence type="ECO:0000256" key="11">
    <source>
        <dbReference type="ARBA" id="ARBA00023163"/>
    </source>
</evidence>
<keyword evidence="11" id="KW-0804">Transcription</keyword>
<comment type="subunit">
    <text evidence="15">Forms a 1:1:1 heterotrimeric complex with its primary high-affinity receptor IL1RL1 and the coreceptor IL1RAP. Interacts with cargo receptor TMED10; the interaction mediates the translocation from the cytoplasm into the ERGIC (endoplasmic reticulum-Golgi intermediate compartment) and thereby secretion.</text>
</comment>
<dbReference type="GeneID" id="105749716"/>
<evidence type="ECO:0000313" key="18">
    <source>
        <dbReference type="Ensembl" id="ENSSHAP00000041609.1"/>
    </source>
</evidence>
<protein>
    <recommendedName>
        <fullName evidence="6">Interleukin-33</fullName>
    </recommendedName>
</protein>
<evidence type="ECO:0000256" key="10">
    <source>
        <dbReference type="ARBA" id="ARBA00022525"/>
    </source>
</evidence>
<comment type="similarity">
    <text evidence="5">Belongs to the IL-1 family. Highly divergent.</text>
</comment>
<keyword evidence="7" id="KW-0158">Chromosome</keyword>
<evidence type="ECO:0000259" key="17">
    <source>
        <dbReference type="Pfam" id="PF15095"/>
    </source>
</evidence>
<feature type="domain" description="Interleukin 33 C-terminal" evidence="17">
    <location>
        <begin position="184"/>
        <end position="318"/>
    </location>
</feature>
<evidence type="ECO:0000256" key="2">
    <source>
        <dbReference type="ARBA" id="ARBA00004286"/>
    </source>
</evidence>
<dbReference type="PANTHER" id="PTHR21114:SF0">
    <property type="entry name" value="INTERLEUKIN-33"/>
    <property type="match status" value="1"/>
</dbReference>
<keyword evidence="19" id="KW-1185">Reference proteome</keyword>
<organism evidence="18 19">
    <name type="scientific">Sarcophilus harrisii</name>
    <name type="common">Tasmanian devil</name>
    <name type="synonym">Sarcophilus laniarius</name>
    <dbReference type="NCBI Taxonomy" id="9305"/>
    <lineage>
        <taxon>Eukaryota</taxon>
        <taxon>Metazoa</taxon>
        <taxon>Chordata</taxon>
        <taxon>Craniata</taxon>
        <taxon>Vertebrata</taxon>
        <taxon>Euteleostomi</taxon>
        <taxon>Mammalia</taxon>
        <taxon>Metatheria</taxon>
        <taxon>Dasyuromorphia</taxon>
        <taxon>Dasyuridae</taxon>
        <taxon>Sarcophilus</taxon>
    </lineage>
</organism>
<dbReference type="GO" id="GO:0005634">
    <property type="term" value="C:nucleus"/>
    <property type="evidence" value="ECO:0007669"/>
    <property type="project" value="UniProtKB-SubCell"/>
</dbReference>
<dbReference type="RefSeq" id="XP_023354442.1">
    <property type="nucleotide sequence ID" value="XM_023498674.2"/>
</dbReference>
<evidence type="ECO:0000256" key="8">
    <source>
        <dbReference type="ARBA" id="ARBA00022490"/>
    </source>
</evidence>
<dbReference type="Proteomes" id="UP000007648">
    <property type="component" value="Unassembled WGS sequence"/>
</dbReference>
<dbReference type="GO" id="GO:0005694">
    <property type="term" value="C:chromosome"/>
    <property type="evidence" value="ECO:0007669"/>
    <property type="project" value="UniProtKB-SubCell"/>
</dbReference>
<keyword evidence="12" id="KW-0539">Nucleus</keyword>
<dbReference type="GO" id="GO:0005615">
    <property type="term" value="C:extracellular space"/>
    <property type="evidence" value="ECO:0007669"/>
    <property type="project" value="UniProtKB-KW"/>
</dbReference>
<evidence type="ECO:0000256" key="16">
    <source>
        <dbReference type="SAM" id="MobiDB-lite"/>
    </source>
</evidence>
<evidence type="ECO:0000256" key="13">
    <source>
        <dbReference type="ARBA" id="ARBA00023329"/>
    </source>
</evidence>
<dbReference type="RefSeq" id="XP_023354440.1">
    <property type="nucleotide sequence ID" value="XM_023498672.2"/>
</dbReference>
<dbReference type="OrthoDB" id="9451834at2759"/>
<reference evidence="18 19" key="1">
    <citation type="journal article" date="2011" name="Proc. Natl. Acad. Sci. U.S.A.">
        <title>Genetic diversity and population structure of the endangered marsupial Sarcophilus harrisii (Tasmanian devil).</title>
        <authorList>
            <person name="Miller W."/>
            <person name="Hayes V.M."/>
            <person name="Ratan A."/>
            <person name="Petersen D.C."/>
            <person name="Wittekindt N.E."/>
            <person name="Miller J."/>
            <person name="Walenz B."/>
            <person name="Knight J."/>
            <person name="Qi J."/>
            <person name="Zhao F."/>
            <person name="Wang Q."/>
            <person name="Bedoya-Reina O.C."/>
            <person name="Katiyar N."/>
            <person name="Tomsho L.P."/>
            <person name="Kasson L.M."/>
            <person name="Hardie R.A."/>
            <person name="Woodbridge P."/>
            <person name="Tindall E.A."/>
            <person name="Bertelsen M.F."/>
            <person name="Dixon D."/>
            <person name="Pyecroft S."/>
            <person name="Helgen K.M."/>
            <person name="Lesk A.M."/>
            <person name="Pringle T.H."/>
            <person name="Patterson N."/>
            <person name="Zhang Y."/>
            <person name="Kreiss A."/>
            <person name="Woods G.M."/>
            <person name="Jones M.E."/>
            <person name="Schuster S.C."/>
        </authorList>
    </citation>
    <scope>NUCLEOTIDE SEQUENCE [LARGE SCALE GENOMIC DNA]</scope>
</reference>
<comment type="function">
    <text evidence="14">In quiescent endothelia the uncleaved form is constitutively and abundantly expressed, and acts as a chromatin-associated nuclear factor with transcriptional repressor properties, it may sequester nuclear NF-kappaB/RELA, lowering expression of its targets. This form is rapidely lost upon angiogenic or pro-inflammatory activation.</text>
</comment>
<gene>
    <name evidence="18" type="primary">IL33</name>
</gene>
<dbReference type="PANTHER" id="PTHR21114">
    <property type="entry name" value="DVS27 PROTEIN"/>
    <property type="match status" value="1"/>
</dbReference>
<dbReference type="AlphaFoldDB" id="A0A7N4PSD8"/>
<reference evidence="18" key="2">
    <citation type="submission" date="2025-08" db="UniProtKB">
        <authorList>
            <consortium name="Ensembl"/>
        </authorList>
    </citation>
    <scope>IDENTIFICATION</scope>
</reference>
<feature type="compositionally biased region" description="Basic residues" evidence="16">
    <location>
        <begin position="1"/>
        <end position="10"/>
    </location>
</feature>
<keyword evidence="10" id="KW-0964">Secreted</keyword>
<comment type="subcellular location">
    <subcellularLocation>
        <location evidence="2">Chromosome</location>
    </subcellularLocation>
    <subcellularLocation>
        <location evidence="3">Cytoplasmic vesicle</location>
        <location evidence="3">Secretory vesicle</location>
    </subcellularLocation>
    <subcellularLocation>
        <location evidence="1">Nucleus</location>
    </subcellularLocation>
    <subcellularLocation>
        <location evidence="4">Secreted</location>
    </subcellularLocation>
</comment>
<evidence type="ECO:0000256" key="9">
    <source>
        <dbReference type="ARBA" id="ARBA00022514"/>
    </source>
</evidence>
<dbReference type="GO" id="GO:0050729">
    <property type="term" value="P:positive regulation of inflammatory response"/>
    <property type="evidence" value="ECO:0007669"/>
    <property type="project" value="TreeGrafter"/>
</dbReference>
<dbReference type="Gene3D" id="2.80.10.50">
    <property type="match status" value="1"/>
</dbReference>
<evidence type="ECO:0000256" key="15">
    <source>
        <dbReference type="ARBA" id="ARBA00046367"/>
    </source>
</evidence>
<reference evidence="18" key="3">
    <citation type="submission" date="2025-09" db="UniProtKB">
        <authorList>
            <consortium name="Ensembl"/>
        </authorList>
    </citation>
    <scope>IDENTIFICATION</scope>
</reference>
<keyword evidence="13" id="KW-0968">Cytoplasmic vesicle</keyword>
<evidence type="ECO:0000256" key="1">
    <source>
        <dbReference type="ARBA" id="ARBA00004123"/>
    </source>
</evidence>
<dbReference type="InParanoid" id="A0A7N4PSD8"/>
<feature type="compositionally biased region" description="Low complexity" evidence="16">
    <location>
        <begin position="11"/>
        <end position="22"/>
    </location>
</feature>
<name>A0A7N4PSD8_SARHA</name>
<evidence type="ECO:0000313" key="19">
    <source>
        <dbReference type="Proteomes" id="UP000007648"/>
    </source>
</evidence>
<evidence type="ECO:0000256" key="5">
    <source>
        <dbReference type="ARBA" id="ARBA00007933"/>
    </source>
</evidence>
<sequence>MKHLNGKQKNKTNNTMKKTSQKPGFSNSGKGYQIVYKHSRPKCIVENETSIIRYGTRHSQAKNIQSPNDQNTLNSFPSGFSNSGQGYQIYYMILRSRCIVKNKTSTIRHGKRRSQQKNIVSTTEERSLKNFSSRISYSEESIMRNKAASDSYEMKSFSEEFLLATPFSVESSHNSCPLVEFKCTQQFTGLNTIKNKAVTFFFNDGDFEIFVEDLLEKEERDLLLIDFFSYKDSNEGGPTLVVLRPQLSNINLQVHAKDENNLELHKCENQNSAQEKRLFIMHSEGAEWISFECYSFQGFYIGVKENSLGLIKKEEGDKAFIFRLTK</sequence>
<evidence type="ECO:0000256" key="3">
    <source>
        <dbReference type="ARBA" id="ARBA00004398"/>
    </source>
</evidence>
<dbReference type="InterPro" id="IPR053902">
    <property type="entry name" value="IL33_C"/>
</dbReference>
<feature type="region of interest" description="Disordered" evidence="16">
    <location>
        <begin position="1"/>
        <end position="31"/>
    </location>
</feature>
<evidence type="ECO:0000256" key="12">
    <source>
        <dbReference type="ARBA" id="ARBA00023242"/>
    </source>
</evidence>
<dbReference type="GO" id="GO:0030133">
    <property type="term" value="C:transport vesicle"/>
    <property type="evidence" value="ECO:0007669"/>
    <property type="project" value="UniProtKB-SubCell"/>
</dbReference>
<proteinExistence type="inferred from homology"/>
<dbReference type="GO" id="GO:0005125">
    <property type="term" value="F:cytokine activity"/>
    <property type="evidence" value="ECO:0007669"/>
    <property type="project" value="UniProtKB-KW"/>
</dbReference>